<accession>A0A090GLY6</accession>
<dbReference type="Proteomes" id="UP000046373">
    <property type="component" value="Unassembled WGS sequence"/>
</dbReference>
<dbReference type="AlphaFoldDB" id="A0A090GLY6"/>
<evidence type="ECO:0000313" key="1">
    <source>
        <dbReference type="EMBL" id="CDX38005.1"/>
    </source>
</evidence>
<evidence type="ECO:0000313" key="2">
    <source>
        <dbReference type="Proteomes" id="UP000046373"/>
    </source>
</evidence>
<dbReference type="EMBL" id="CCNB01000015">
    <property type="protein sequence ID" value="CDX38005.1"/>
    <property type="molecule type" value="Genomic_DNA"/>
</dbReference>
<proteinExistence type="predicted"/>
<reference evidence="1 2" key="1">
    <citation type="submission" date="2014-08" db="EMBL/GenBank/DDBJ databases">
        <authorList>
            <person name="Moulin Lionel"/>
        </authorList>
    </citation>
    <scope>NUCLEOTIDE SEQUENCE [LARGE SCALE GENOMIC DNA]</scope>
</reference>
<name>A0A090GLY6_MESPL</name>
<protein>
    <submittedName>
        <fullName evidence="1">Uncharacterized protein</fullName>
    </submittedName>
</protein>
<gene>
    <name evidence="1" type="ORF">MPLDJ20_220011</name>
</gene>
<organism evidence="1 2">
    <name type="scientific">Mesorhizobium plurifarium</name>
    <dbReference type="NCBI Taxonomy" id="69974"/>
    <lineage>
        <taxon>Bacteria</taxon>
        <taxon>Pseudomonadati</taxon>
        <taxon>Pseudomonadota</taxon>
        <taxon>Alphaproteobacteria</taxon>
        <taxon>Hyphomicrobiales</taxon>
        <taxon>Phyllobacteriaceae</taxon>
        <taxon>Mesorhizobium</taxon>
    </lineage>
</organism>
<sequence>MIGLAAEGLMRHTRKKGAVHAIKWAVQRARCITLEKSVCSWSACQPWRAYQPGPPG</sequence>